<dbReference type="AlphaFoldDB" id="A0A0G4GB95"/>
<name>A0A0G4GB95_9ALVE</name>
<reference evidence="2" key="1">
    <citation type="submission" date="2014-11" db="EMBL/GenBank/DDBJ databases">
        <authorList>
            <person name="Otto D Thomas"/>
            <person name="Naeem Raeece"/>
        </authorList>
    </citation>
    <scope>NUCLEOTIDE SEQUENCE</scope>
</reference>
<evidence type="ECO:0000313" key="2">
    <source>
        <dbReference type="EMBL" id="CEM26401.1"/>
    </source>
</evidence>
<evidence type="ECO:0008006" key="3">
    <source>
        <dbReference type="Google" id="ProtNLM"/>
    </source>
</evidence>
<proteinExistence type="predicted"/>
<feature type="compositionally biased region" description="Basic and acidic residues" evidence="1">
    <location>
        <begin position="69"/>
        <end position="116"/>
    </location>
</feature>
<accession>A0A0G4GB95</accession>
<gene>
    <name evidence="2" type="ORF">Cvel_21126</name>
</gene>
<evidence type="ECO:0000256" key="1">
    <source>
        <dbReference type="SAM" id="MobiDB-lite"/>
    </source>
</evidence>
<dbReference type="VEuPathDB" id="CryptoDB:Cvel_21126"/>
<protein>
    <recommendedName>
        <fullName evidence="3">Chromo domain-containing protein</fullName>
    </recommendedName>
</protein>
<dbReference type="EMBL" id="CDMZ01001055">
    <property type="protein sequence ID" value="CEM26401.1"/>
    <property type="molecule type" value="Genomic_DNA"/>
</dbReference>
<feature type="region of interest" description="Disordered" evidence="1">
    <location>
        <begin position="58"/>
        <end position="133"/>
    </location>
</feature>
<sequence length="223" mass="25408">MTRRFRLGDRVFLRRPPNPMGKQPAFEVRAEGTYVVVGTPRNRPYVTVIRPLGGKKRDVVSSDRLQLWEPKDGEKEESEKSEESEAEKDSALPREERQQEEERAAAETRRSSEKEGVIIPPGTPRSDFRLAEDPELEDLLDELGLGDELEVPAQAVEGWKRGARRKGPSPVRISASGIRDGKETYRVSFDDGTFAWLSEEEIDLPKMVQEFEREREKVLMGLS</sequence>
<organism evidence="2">
    <name type="scientific">Chromera velia CCMP2878</name>
    <dbReference type="NCBI Taxonomy" id="1169474"/>
    <lineage>
        <taxon>Eukaryota</taxon>
        <taxon>Sar</taxon>
        <taxon>Alveolata</taxon>
        <taxon>Colpodellida</taxon>
        <taxon>Chromeraceae</taxon>
        <taxon>Chromera</taxon>
    </lineage>
</organism>
<dbReference type="PhylomeDB" id="A0A0G4GB95"/>